<evidence type="ECO:0000313" key="1">
    <source>
        <dbReference type="EMBL" id="JAE01885.1"/>
    </source>
</evidence>
<reference evidence="1" key="2">
    <citation type="journal article" date="2015" name="Data Brief">
        <title>Shoot transcriptome of the giant reed, Arundo donax.</title>
        <authorList>
            <person name="Barrero R.A."/>
            <person name="Guerrero F.D."/>
            <person name="Moolhuijzen P."/>
            <person name="Goolsby J.A."/>
            <person name="Tidwell J."/>
            <person name="Bellgard S.E."/>
            <person name="Bellgard M.I."/>
        </authorList>
    </citation>
    <scope>NUCLEOTIDE SEQUENCE</scope>
    <source>
        <tissue evidence="1">Shoot tissue taken approximately 20 cm above the soil surface</tissue>
    </source>
</reference>
<name>A0A0A9EM96_ARUDO</name>
<dbReference type="EMBL" id="GBRH01196011">
    <property type="protein sequence ID" value="JAE01885.1"/>
    <property type="molecule type" value="Transcribed_RNA"/>
</dbReference>
<protein>
    <submittedName>
        <fullName evidence="1">Uncharacterized protein</fullName>
    </submittedName>
</protein>
<organism evidence="1">
    <name type="scientific">Arundo donax</name>
    <name type="common">Giant reed</name>
    <name type="synonym">Donax arundinaceus</name>
    <dbReference type="NCBI Taxonomy" id="35708"/>
    <lineage>
        <taxon>Eukaryota</taxon>
        <taxon>Viridiplantae</taxon>
        <taxon>Streptophyta</taxon>
        <taxon>Embryophyta</taxon>
        <taxon>Tracheophyta</taxon>
        <taxon>Spermatophyta</taxon>
        <taxon>Magnoliopsida</taxon>
        <taxon>Liliopsida</taxon>
        <taxon>Poales</taxon>
        <taxon>Poaceae</taxon>
        <taxon>PACMAD clade</taxon>
        <taxon>Arundinoideae</taxon>
        <taxon>Arundineae</taxon>
        <taxon>Arundo</taxon>
    </lineage>
</organism>
<reference evidence="1" key="1">
    <citation type="submission" date="2014-09" db="EMBL/GenBank/DDBJ databases">
        <authorList>
            <person name="Magalhaes I.L.F."/>
            <person name="Oliveira U."/>
            <person name="Santos F.R."/>
            <person name="Vidigal T.H.D.A."/>
            <person name="Brescovit A.D."/>
            <person name="Santos A.J."/>
        </authorList>
    </citation>
    <scope>NUCLEOTIDE SEQUENCE</scope>
    <source>
        <tissue evidence="1">Shoot tissue taken approximately 20 cm above the soil surface</tissue>
    </source>
</reference>
<proteinExistence type="predicted"/>
<sequence length="86" mass="9512">MLDPPLSAVFTSPLLGRCRTAARAASGVSSTDEARERARMVAVDADFLATAWPLFSTAWKQYLERAIFHRGNFYGFTSLVSERGKL</sequence>
<accession>A0A0A9EM96</accession>
<dbReference type="AlphaFoldDB" id="A0A0A9EM96"/>